<dbReference type="AlphaFoldDB" id="A0AA38P0R0"/>
<dbReference type="Proteomes" id="UP001163846">
    <property type="component" value="Unassembled WGS sequence"/>
</dbReference>
<organism evidence="1 2">
    <name type="scientific">Lentinula raphanica</name>
    <dbReference type="NCBI Taxonomy" id="153919"/>
    <lineage>
        <taxon>Eukaryota</taxon>
        <taxon>Fungi</taxon>
        <taxon>Dikarya</taxon>
        <taxon>Basidiomycota</taxon>
        <taxon>Agaricomycotina</taxon>
        <taxon>Agaricomycetes</taxon>
        <taxon>Agaricomycetidae</taxon>
        <taxon>Agaricales</taxon>
        <taxon>Marasmiineae</taxon>
        <taxon>Omphalotaceae</taxon>
        <taxon>Lentinula</taxon>
    </lineage>
</organism>
<protein>
    <submittedName>
        <fullName evidence="1">Uncharacterized protein</fullName>
    </submittedName>
</protein>
<comment type="caution">
    <text evidence="1">The sequence shown here is derived from an EMBL/GenBank/DDBJ whole genome shotgun (WGS) entry which is preliminary data.</text>
</comment>
<evidence type="ECO:0000313" key="1">
    <source>
        <dbReference type="EMBL" id="KAJ3834188.1"/>
    </source>
</evidence>
<sequence length="655" mass="74447">MVGCRLASYLTRFRWSGRTLGTKFPQRTGSTALLPPDKIFTAAPPAPPWPVVSPSSTWKPFPSVQWKESNTTLPRVLFHLQTDLRSLHKRKILWPVENFDLTSHFTPSEYLMTLLQPIASMINQLRPQQFLKKPIECVSVDLGHSVCGFTFAIEEFKSWNLAAPIVLPLPGAIFDVNRQIHPTVDSALYLAMEYSPSATVIVTNFTDITIFLPSTRQSPEPTFERVSTIQPSLALRVITAAYLLNSDSMSRLLNTPLPGPDFDQECVVEGPSQNPHQPLSDAELFATHHRHSDFDMVTLVRDRARTLQFFRWHEHMSKNLLKVVAHPRDTLTARTNEVGPFHIERRPIYPFDITEIPPDTAAHLKATQRESPLVDAGVETSLKCSKTFTLEIQDVIDEGSESGICTVYRCHITTIDNIPVSTPSLCLKLFDDRFQPLHSPEDTELNQDPLMWLSGIVYAELGALNEAFAYEKLLPVQGSVVPWFYGAHQFTLPDGTILYGLLLEYIEGWKLDSDFTRNMSPERQIAVIQSCRHAVRVLDIADVAQCDWHNEQLLLCTNPVTKVDHAVLIDFALTMQTWKADEPVLLDNYFHMFRILLGWQGDSGLSQELVWKYYGEPDDWDPISTRFPLDEDSKEFRVVRARNMFDYISSIPPTE</sequence>
<gene>
    <name evidence="1" type="ORF">F5878DRAFT_631170</name>
</gene>
<dbReference type="EMBL" id="MU806567">
    <property type="protein sequence ID" value="KAJ3834188.1"/>
    <property type="molecule type" value="Genomic_DNA"/>
</dbReference>
<name>A0AA38P0R0_9AGAR</name>
<evidence type="ECO:0000313" key="2">
    <source>
        <dbReference type="Proteomes" id="UP001163846"/>
    </source>
</evidence>
<accession>A0AA38P0R0</accession>
<keyword evidence="2" id="KW-1185">Reference proteome</keyword>
<proteinExistence type="predicted"/>
<reference evidence="1" key="1">
    <citation type="submission" date="2022-08" db="EMBL/GenBank/DDBJ databases">
        <authorList>
            <consortium name="DOE Joint Genome Institute"/>
            <person name="Min B."/>
            <person name="Riley R."/>
            <person name="Sierra-Patev S."/>
            <person name="Naranjo-Ortiz M."/>
            <person name="Looney B."/>
            <person name="Konkel Z."/>
            <person name="Slot J.C."/>
            <person name="Sakamoto Y."/>
            <person name="Steenwyk J.L."/>
            <person name="Rokas A."/>
            <person name="Carro J."/>
            <person name="Camarero S."/>
            <person name="Ferreira P."/>
            <person name="Molpeceres G."/>
            <person name="Ruiz-Duenas F.J."/>
            <person name="Serrano A."/>
            <person name="Henrissat B."/>
            <person name="Drula E."/>
            <person name="Hughes K.W."/>
            <person name="Mata J.L."/>
            <person name="Ishikawa N.K."/>
            <person name="Vargas-Isla R."/>
            <person name="Ushijima S."/>
            <person name="Smith C.A."/>
            <person name="Ahrendt S."/>
            <person name="Andreopoulos W."/>
            <person name="He G."/>
            <person name="Labutti K."/>
            <person name="Lipzen A."/>
            <person name="Ng V."/>
            <person name="Sandor L."/>
            <person name="Barry K."/>
            <person name="Martinez A.T."/>
            <person name="Xiao Y."/>
            <person name="Gibbons J.G."/>
            <person name="Terashima K."/>
            <person name="Hibbett D.S."/>
            <person name="Grigoriev I.V."/>
        </authorList>
    </citation>
    <scope>NUCLEOTIDE SEQUENCE</scope>
    <source>
        <strain evidence="1">TFB9207</strain>
    </source>
</reference>